<evidence type="ECO:0000256" key="2">
    <source>
        <dbReference type="SAM" id="MobiDB-lite"/>
    </source>
</evidence>
<dbReference type="InterPro" id="IPR008653">
    <property type="entry name" value="IER"/>
</dbReference>
<reference evidence="3" key="1">
    <citation type="submission" date="2022-08" db="UniProtKB">
        <authorList>
            <consortium name="EnsemblMetazoa"/>
        </authorList>
    </citation>
    <scope>IDENTIFICATION</scope>
    <source>
        <strain evidence="3">Israel</strain>
    </source>
</reference>
<name>A0A1B0D684_PHLPP</name>
<dbReference type="VEuPathDB" id="VectorBase:PPAI002993"/>
<feature type="region of interest" description="Disordered" evidence="2">
    <location>
        <begin position="237"/>
        <end position="265"/>
    </location>
</feature>
<dbReference type="Pfam" id="PF05760">
    <property type="entry name" value="IER"/>
    <property type="match status" value="1"/>
</dbReference>
<dbReference type="AlphaFoldDB" id="A0A1B0D684"/>
<protein>
    <submittedName>
        <fullName evidence="3">Uncharacterized protein</fullName>
    </submittedName>
</protein>
<dbReference type="EnsemblMetazoa" id="PPAI002993-RA">
    <property type="protein sequence ID" value="PPAI002993-PA"/>
    <property type="gene ID" value="PPAI002993"/>
</dbReference>
<organism evidence="3 4">
    <name type="scientific">Phlebotomus papatasi</name>
    <name type="common">Sandfly</name>
    <dbReference type="NCBI Taxonomy" id="29031"/>
    <lineage>
        <taxon>Eukaryota</taxon>
        <taxon>Metazoa</taxon>
        <taxon>Ecdysozoa</taxon>
        <taxon>Arthropoda</taxon>
        <taxon>Hexapoda</taxon>
        <taxon>Insecta</taxon>
        <taxon>Pterygota</taxon>
        <taxon>Neoptera</taxon>
        <taxon>Endopterygota</taxon>
        <taxon>Diptera</taxon>
        <taxon>Nematocera</taxon>
        <taxon>Psychodoidea</taxon>
        <taxon>Psychodidae</taxon>
        <taxon>Phlebotomus</taxon>
        <taxon>Phlebotomus</taxon>
    </lineage>
</organism>
<dbReference type="PANTHER" id="PTHR15895">
    <property type="entry name" value="IMMEDIATE EARLY RESPONSE GENE"/>
    <property type="match status" value="1"/>
</dbReference>
<feature type="region of interest" description="Disordered" evidence="2">
    <location>
        <begin position="185"/>
        <end position="209"/>
    </location>
</feature>
<accession>A0A1B0D684</accession>
<evidence type="ECO:0000313" key="4">
    <source>
        <dbReference type="Proteomes" id="UP000092462"/>
    </source>
</evidence>
<proteinExistence type="inferred from homology"/>
<feature type="region of interest" description="Disordered" evidence="2">
    <location>
        <begin position="103"/>
        <end position="141"/>
    </location>
</feature>
<dbReference type="VEuPathDB" id="VectorBase:PPAPM1_005072"/>
<evidence type="ECO:0000313" key="3">
    <source>
        <dbReference type="EnsemblMetazoa" id="PPAI002993-PA"/>
    </source>
</evidence>
<sequence>MAAEAQRLIGISLSKIAQSRMERGGISLHKNLLVATVLQKARIIFMEEAYHMVHGHYPHEQAAAAAAAISAAAAQMRNRYFCEQQEALCRSYKEQHQLIIRRDGELVGRSDEAEDEPEEDDEECTAEEAEEEVDDKENEAPIELTYYDLDNHIKIRDNPKRRREVTEWETEEAVLSILPKRLCRGDEKSPDSCPVQENDPPAESLDTPELSSVAEPMEISRITSLVSIFSFGSLARQSPVSSSTSDLHTFRSQNTTNTSSVAMTA</sequence>
<feature type="compositionally biased region" description="Acidic residues" evidence="2">
    <location>
        <begin position="112"/>
        <end position="137"/>
    </location>
</feature>
<dbReference type="EMBL" id="AJVK01012007">
    <property type="status" value="NOT_ANNOTATED_CDS"/>
    <property type="molecule type" value="Genomic_DNA"/>
</dbReference>
<comment type="similarity">
    <text evidence="1">Belongs to the IER family.</text>
</comment>
<keyword evidence="4" id="KW-1185">Reference proteome</keyword>
<dbReference type="Proteomes" id="UP000092462">
    <property type="component" value="Unassembled WGS sequence"/>
</dbReference>
<evidence type="ECO:0000256" key="1">
    <source>
        <dbReference type="ARBA" id="ARBA00006186"/>
    </source>
</evidence>